<sequence length="190" mass="20722">MSFPRGLAEVEVSPVRSSAIHNIIEMTSSASLNGGVVSSIRDTLLSVQNELTHSVQKLRLGGSAAPSLQACSDEAIAAIVTSDAGSNLVLKYQLHLQQIHDMGAEAARLSNICSTRMGNLHQTSLEHGRTMVEFSEDVHRLPVLGSQIRELNRDLHKINRFLLQTEIALKNLECIHEKVALQQENPGAQL</sequence>
<keyword evidence="2" id="KW-1185">Reference proteome</keyword>
<comment type="caution">
    <text evidence="1">The sequence shown here is derived from an EMBL/GenBank/DDBJ whole genome shotgun (WGS) entry which is preliminary data.</text>
</comment>
<evidence type="ECO:0000313" key="2">
    <source>
        <dbReference type="Proteomes" id="UP001175271"/>
    </source>
</evidence>
<dbReference type="EMBL" id="JAUCMV010000001">
    <property type="protein sequence ID" value="KAK0425091.1"/>
    <property type="molecule type" value="Genomic_DNA"/>
</dbReference>
<dbReference type="Proteomes" id="UP001175271">
    <property type="component" value="Unassembled WGS sequence"/>
</dbReference>
<reference evidence="1" key="1">
    <citation type="submission" date="2023-06" db="EMBL/GenBank/DDBJ databases">
        <title>Genomic analysis of the entomopathogenic nematode Steinernema hermaphroditum.</title>
        <authorList>
            <person name="Schwarz E.M."/>
            <person name="Heppert J.K."/>
            <person name="Baniya A."/>
            <person name="Schwartz H.T."/>
            <person name="Tan C.-H."/>
            <person name="Antoshechkin I."/>
            <person name="Sternberg P.W."/>
            <person name="Goodrich-Blair H."/>
            <person name="Dillman A.R."/>
        </authorList>
    </citation>
    <scope>NUCLEOTIDE SEQUENCE</scope>
    <source>
        <strain evidence="1">PS9179</strain>
        <tissue evidence="1">Whole animal</tissue>
    </source>
</reference>
<gene>
    <name evidence="1" type="ORF">QR680_009023</name>
</gene>
<name>A0AA39IIR2_9BILA</name>
<accession>A0AA39IIR2</accession>
<evidence type="ECO:0000313" key="1">
    <source>
        <dbReference type="EMBL" id="KAK0425091.1"/>
    </source>
</evidence>
<protein>
    <recommendedName>
        <fullName evidence="3">BLOC-1-related complex subunit 5</fullName>
    </recommendedName>
</protein>
<proteinExistence type="predicted"/>
<dbReference type="AlphaFoldDB" id="A0AA39IIR2"/>
<evidence type="ECO:0008006" key="3">
    <source>
        <dbReference type="Google" id="ProtNLM"/>
    </source>
</evidence>
<organism evidence="1 2">
    <name type="scientific">Steinernema hermaphroditum</name>
    <dbReference type="NCBI Taxonomy" id="289476"/>
    <lineage>
        <taxon>Eukaryota</taxon>
        <taxon>Metazoa</taxon>
        <taxon>Ecdysozoa</taxon>
        <taxon>Nematoda</taxon>
        <taxon>Chromadorea</taxon>
        <taxon>Rhabditida</taxon>
        <taxon>Tylenchina</taxon>
        <taxon>Panagrolaimomorpha</taxon>
        <taxon>Strongyloidoidea</taxon>
        <taxon>Steinernematidae</taxon>
        <taxon>Steinernema</taxon>
    </lineage>
</organism>